<feature type="region of interest" description="Disordered" evidence="1">
    <location>
        <begin position="1"/>
        <end position="32"/>
    </location>
</feature>
<accession>A0A1V6T4N4</accession>
<name>A0A1V6T4N4_9EURO</name>
<dbReference type="OrthoDB" id="5101662at2759"/>
<dbReference type="Proteomes" id="UP000191285">
    <property type="component" value="Unassembled WGS sequence"/>
</dbReference>
<sequence>MSTRGKPPGSAPRPVTPPDPSLITRPVPSHRHYKPISFGKGARLDLPYRSVEELDELPEADAALSNDSYYRKSHDDVRRLLEVICDLKNFLKSDNTPVDITTWGFIIFVTEYSSLVLEKLCVAMENLVKVTERSMSSTPPAYKNEAIRRLKFDLIQDKENLDGASDDRIREEFKSLLRGRNLMNEEDSPEIFIGSTVGCLVFDEKTITMLADLEFDDSVRDYNAFKGKNIKIIDLFWVRGETEWPDLPNARPYRGVDECPIVCLQSLNSELSTSGFGGELEDCFPLQNKYYL</sequence>
<evidence type="ECO:0000313" key="3">
    <source>
        <dbReference type="Proteomes" id="UP000191285"/>
    </source>
</evidence>
<feature type="compositionally biased region" description="Pro residues" evidence="1">
    <location>
        <begin position="9"/>
        <end position="20"/>
    </location>
</feature>
<reference evidence="3" key="1">
    <citation type="journal article" date="2017" name="Nat. Microbiol.">
        <title>Global analysis of biosynthetic gene clusters reveals vast potential of secondary metabolite production in Penicillium species.</title>
        <authorList>
            <person name="Nielsen J.C."/>
            <person name="Grijseels S."/>
            <person name="Prigent S."/>
            <person name="Ji B."/>
            <person name="Dainat J."/>
            <person name="Nielsen K.F."/>
            <person name="Frisvad J.C."/>
            <person name="Workman M."/>
            <person name="Nielsen J."/>
        </authorList>
    </citation>
    <scope>NUCLEOTIDE SEQUENCE [LARGE SCALE GENOMIC DNA]</scope>
    <source>
        <strain evidence="3">IBT 24891</strain>
    </source>
</reference>
<comment type="caution">
    <text evidence="2">The sequence shown here is derived from an EMBL/GenBank/DDBJ whole genome shotgun (WGS) entry which is preliminary data.</text>
</comment>
<gene>
    <name evidence="2" type="ORF">PENSTE_c012G04826</name>
</gene>
<evidence type="ECO:0000313" key="2">
    <source>
        <dbReference type="EMBL" id="OQE21278.1"/>
    </source>
</evidence>
<keyword evidence="3" id="KW-1185">Reference proteome</keyword>
<proteinExistence type="predicted"/>
<protein>
    <submittedName>
        <fullName evidence="2">Uncharacterized protein</fullName>
    </submittedName>
</protein>
<dbReference type="EMBL" id="MLKD01000012">
    <property type="protein sequence ID" value="OQE21278.1"/>
    <property type="molecule type" value="Genomic_DNA"/>
</dbReference>
<organism evidence="2 3">
    <name type="scientific">Penicillium steckii</name>
    <dbReference type="NCBI Taxonomy" id="303698"/>
    <lineage>
        <taxon>Eukaryota</taxon>
        <taxon>Fungi</taxon>
        <taxon>Dikarya</taxon>
        <taxon>Ascomycota</taxon>
        <taxon>Pezizomycotina</taxon>
        <taxon>Eurotiomycetes</taxon>
        <taxon>Eurotiomycetidae</taxon>
        <taxon>Eurotiales</taxon>
        <taxon>Aspergillaceae</taxon>
        <taxon>Penicillium</taxon>
    </lineage>
</organism>
<evidence type="ECO:0000256" key="1">
    <source>
        <dbReference type="SAM" id="MobiDB-lite"/>
    </source>
</evidence>
<dbReference type="AlphaFoldDB" id="A0A1V6T4N4"/>